<dbReference type="AlphaFoldDB" id="A0A0A9F8G7"/>
<sequence>MLLLIKRSYSQSNFLVFCIDNRWIIRYLYSPVHMGRHMNLDVWDTMEN</sequence>
<proteinExistence type="predicted"/>
<organism evidence="1">
    <name type="scientific">Arundo donax</name>
    <name type="common">Giant reed</name>
    <name type="synonym">Donax arundinaceus</name>
    <dbReference type="NCBI Taxonomy" id="35708"/>
    <lineage>
        <taxon>Eukaryota</taxon>
        <taxon>Viridiplantae</taxon>
        <taxon>Streptophyta</taxon>
        <taxon>Embryophyta</taxon>
        <taxon>Tracheophyta</taxon>
        <taxon>Spermatophyta</taxon>
        <taxon>Magnoliopsida</taxon>
        <taxon>Liliopsida</taxon>
        <taxon>Poales</taxon>
        <taxon>Poaceae</taxon>
        <taxon>PACMAD clade</taxon>
        <taxon>Arundinoideae</taxon>
        <taxon>Arundineae</taxon>
        <taxon>Arundo</taxon>
    </lineage>
</organism>
<protein>
    <submittedName>
        <fullName evidence="1">Uncharacterized protein</fullName>
    </submittedName>
</protein>
<dbReference type="EMBL" id="GBRH01188546">
    <property type="protein sequence ID" value="JAE09350.1"/>
    <property type="molecule type" value="Transcribed_RNA"/>
</dbReference>
<reference evidence="1" key="1">
    <citation type="submission" date="2014-09" db="EMBL/GenBank/DDBJ databases">
        <authorList>
            <person name="Magalhaes I.L.F."/>
            <person name="Oliveira U."/>
            <person name="Santos F.R."/>
            <person name="Vidigal T.H.D.A."/>
            <person name="Brescovit A.D."/>
            <person name="Santos A.J."/>
        </authorList>
    </citation>
    <scope>NUCLEOTIDE SEQUENCE</scope>
    <source>
        <tissue evidence="1">Shoot tissue taken approximately 20 cm above the soil surface</tissue>
    </source>
</reference>
<reference evidence="1" key="2">
    <citation type="journal article" date="2015" name="Data Brief">
        <title>Shoot transcriptome of the giant reed, Arundo donax.</title>
        <authorList>
            <person name="Barrero R.A."/>
            <person name="Guerrero F.D."/>
            <person name="Moolhuijzen P."/>
            <person name="Goolsby J.A."/>
            <person name="Tidwell J."/>
            <person name="Bellgard S.E."/>
            <person name="Bellgard M.I."/>
        </authorList>
    </citation>
    <scope>NUCLEOTIDE SEQUENCE</scope>
    <source>
        <tissue evidence="1">Shoot tissue taken approximately 20 cm above the soil surface</tissue>
    </source>
</reference>
<evidence type="ECO:0000313" key="1">
    <source>
        <dbReference type="EMBL" id="JAE09350.1"/>
    </source>
</evidence>
<name>A0A0A9F8G7_ARUDO</name>
<accession>A0A0A9F8G7</accession>